<feature type="region of interest" description="Disordered" evidence="1">
    <location>
        <begin position="1"/>
        <end position="21"/>
    </location>
</feature>
<keyword evidence="2" id="KW-0472">Membrane</keyword>
<comment type="caution">
    <text evidence="4">The sequence shown here is derived from an EMBL/GenBank/DDBJ whole genome shotgun (WGS) entry which is preliminary data.</text>
</comment>
<evidence type="ECO:0000313" key="5">
    <source>
        <dbReference type="Proteomes" id="UP000307380"/>
    </source>
</evidence>
<feature type="transmembrane region" description="Helical" evidence="2">
    <location>
        <begin position="61"/>
        <end position="88"/>
    </location>
</feature>
<feature type="transmembrane region" description="Helical" evidence="2">
    <location>
        <begin position="109"/>
        <end position="131"/>
    </location>
</feature>
<name>A0A4S4FFX0_9MICO</name>
<dbReference type="Proteomes" id="UP000307380">
    <property type="component" value="Unassembled WGS sequence"/>
</dbReference>
<dbReference type="RefSeq" id="WP_136425488.1">
    <property type="nucleotide sequence ID" value="NZ_SSSN01000015.1"/>
</dbReference>
<keyword evidence="5" id="KW-1185">Reference proteome</keyword>
<feature type="transmembrane region" description="Helical" evidence="2">
    <location>
        <begin position="308"/>
        <end position="331"/>
    </location>
</feature>
<gene>
    <name evidence="4" type="ORF">E6C70_15910</name>
</gene>
<evidence type="ECO:0000259" key="3">
    <source>
        <dbReference type="Pfam" id="PF04024"/>
    </source>
</evidence>
<reference evidence="4 5" key="1">
    <citation type="submission" date="2019-04" db="EMBL/GenBank/DDBJ databases">
        <authorList>
            <person name="Jiang L."/>
        </authorList>
    </citation>
    <scope>NUCLEOTIDE SEQUENCE [LARGE SCALE GENOMIC DNA]</scope>
    <source>
        <strain evidence="4 5">YIM 131861</strain>
    </source>
</reference>
<keyword evidence="2" id="KW-0812">Transmembrane</keyword>
<feature type="transmembrane region" description="Helical" evidence="2">
    <location>
        <begin position="337"/>
        <end position="362"/>
    </location>
</feature>
<organism evidence="4 5">
    <name type="scientific">Orlajensenia flava</name>
    <dbReference type="NCBI Taxonomy" id="2565934"/>
    <lineage>
        <taxon>Bacteria</taxon>
        <taxon>Bacillati</taxon>
        <taxon>Actinomycetota</taxon>
        <taxon>Actinomycetes</taxon>
        <taxon>Micrococcales</taxon>
        <taxon>Microbacteriaceae</taxon>
        <taxon>Orlajensenia</taxon>
    </lineage>
</organism>
<dbReference type="AlphaFoldDB" id="A0A4S4FFX0"/>
<feature type="transmembrane region" description="Helical" evidence="2">
    <location>
        <begin position="151"/>
        <end position="174"/>
    </location>
</feature>
<protein>
    <submittedName>
        <fullName evidence="4">PspC domain-containing protein</fullName>
    </submittedName>
</protein>
<feature type="region of interest" description="Disordered" evidence="1">
    <location>
        <begin position="185"/>
        <end position="237"/>
    </location>
</feature>
<feature type="domain" description="Phage shock protein PspC N-terminal" evidence="3">
    <location>
        <begin position="37"/>
        <end position="90"/>
    </location>
</feature>
<sequence length="532" mass="55233">MTSNSPAPGLDEPTPDPRPTTGGAAESGFFAWLRSLRVPRQPGWLGGVCAGVAARLGIDPIIVRGIVVVFALFGSPVLLAYGVAWLLLPDATGRIHLQELLRGVFDSAIVGIAILIIFGVVPYGFGIGPFIGGLGDGAAWSGGVWNGAFGFHLGPFVTFIVLAGAITALIVWLVRRRDATPMSGYGSAGYGPAETTTDAAPPATSDAGTTEALAGAAAATPTESPASDAAAPVEPTRPDAAVGADEYVAWKRQHDEWRRDYDAWKRSQAESDRAARAQLAARNKAQAAEFQARAIEARRTRRLTRPRINFGYFIAVLGAALIAGAIGGIIAAGDASIAPYTWTVSLAGAALVTAAGMVAAGIARRRSGWLAFVTIALLVPALISGAVPRTAELRFGSFDTSLTSTRSIVQPLGSTFLTVDDSTRKAAIRPRLELTQGAGTVYAEVSDDTVLSIDATVGNGSITFYYVDAAGNQTFEKAVKLSGSGTDHWAGWKGGGGVPHAPDAQLVVRGGNTDITVVTHEKAAVTNEESNK</sequence>
<dbReference type="Pfam" id="PF04024">
    <property type="entry name" value="PspC"/>
    <property type="match status" value="1"/>
</dbReference>
<evidence type="ECO:0000256" key="1">
    <source>
        <dbReference type="SAM" id="MobiDB-lite"/>
    </source>
</evidence>
<feature type="compositionally biased region" description="Low complexity" evidence="1">
    <location>
        <begin position="191"/>
        <end position="231"/>
    </location>
</feature>
<dbReference type="EMBL" id="SSSN01000015">
    <property type="protein sequence ID" value="THG29099.1"/>
    <property type="molecule type" value="Genomic_DNA"/>
</dbReference>
<accession>A0A4S4FFX0</accession>
<proteinExistence type="predicted"/>
<dbReference type="OrthoDB" id="7359894at2"/>
<evidence type="ECO:0000256" key="2">
    <source>
        <dbReference type="SAM" id="Phobius"/>
    </source>
</evidence>
<evidence type="ECO:0000313" key="4">
    <source>
        <dbReference type="EMBL" id="THG29099.1"/>
    </source>
</evidence>
<dbReference type="InterPro" id="IPR007168">
    <property type="entry name" value="Phageshock_PspC_N"/>
</dbReference>
<keyword evidence="2" id="KW-1133">Transmembrane helix</keyword>
<feature type="transmembrane region" description="Helical" evidence="2">
    <location>
        <begin position="369"/>
        <end position="387"/>
    </location>
</feature>